<keyword evidence="2" id="KW-1185">Reference proteome</keyword>
<dbReference type="RefSeq" id="WP_264603335.1">
    <property type="nucleotide sequence ID" value="NZ_JAOQNS010000014.1"/>
</dbReference>
<evidence type="ECO:0000313" key="2">
    <source>
        <dbReference type="Proteomes" id="UP001209755"/>
    </source>
</evidence>
<reference evidence="2" key="1">
    <citation type="submission" date="2023-07" db="EMBL/GenBank/DDBJ databases">
        <title>Genome sequencing of Purple Non-Sulfur Bacteria from various extreme environments.</title>
        <authorList>
            <person name="Mayer M."/>
        </authorList>
    </citation>
    <scope>NUCLEOTIDE SEQUENCE [LARGE SCALE GENOMIC DNA]</scope>
    <source>
        <strain evidence="2">DSM 17935</strain>
    </source>
</reference>
<comment type="caution">
    <text evidence="1">The sequence shown here is derived from an EMBL/GenBank/DDBJ whole genome shotgun (WGS) entry which is preliminary data.</text>
</comment>
<dbReference type="Proteomes" id="UP001209755">
    <property type="component" value="Unassembled WGS sequence"/>
</dbReference>
<name>A0ABT3HH90_9HYPH</name>
<dbReference type="InterPro" id="IPR003795">
    <property type="entry name" value="DUF192"/>
</dbReference>
<sequence length="123" mass="13592">MVLETASGSHSFTVEIADTTAERTRGLMYRREMAPDHGMLFDFKRSELLSFWMKNTYISLDMIFIAADGTVNFIARDTVPESTDLVSPPERARFVLEVVAGTADRIGLKVGDRARHPLIGAGG</sequence>
<dbReference type="InterPro" id="IPR038695">
    <property type="entry name" value="Saro_0823-like_sf"/>
</dbReference>
<proteinExistence type="predicted"/>
<dbReference type="PANTHER" id="PTHR37953:SF1">
    <property type="entry name" value="UPF0127 PROTEIN MJ1496"/>
    <property type="match status" value="1"/>
</dbReference>
<protein>
    <submittedName>
        <fullName evidence="1">Uncharacterized membrane protein (UPF0127 family)</fullName>
    </submittedName>
</protein>
<evidence type="ECO:0000313" key="1">
    <source>
        <dbReference type="EMBL" id="MCW2309758.1"/>
    </source>
</evidence>
<organism evidence="1 2">
    <name type="scientific">Rhodobium gokarnense</name>
    <dbReference type="NCBI Taxonomy" id="364296"/>
    <lineage>
        <taxon>Bacteria</taxon>
        <taxon>Pseudomonadati</taxon>
        <taxon>Pseudomonadota</taxon>
        <taxon>Alphaproteobacteria</taxon>
        <taxon>Hyphomicrobiales</taxon>
        <taxon>Rhodobiaceae</taxon>
        <taxon>Rhodobium</taxon>
    </lineage>
</organism>
<dbReference type="Pfam" id="PF02643">
    <property type="entry name" value="DUF192"/>
    <property type="match status" value="1"/>
</dbReference>
<gene>
    <name evidence="1" type="ORF">M2319_004117</name>
</gene>
<dbReference type="Gene3D" id="2.60.120.1140">
    <property type="entry name" value="Protein of unknown function DUF192"/>
    <property type="match status" value="1"/>
</dbReference>
<dbReference type="PANTHER" id="PTHR37953">
    <property type="entry name" value="UPF0127 PROTEIN MJ1496"/>
    <property type="match status" value="1"/>
</dbReference>
<accession>A0ABT3HH90</accession>
<dbReference type="EMBL" id="JAOQNS010000014">
    <property type="protein sequence ID" value="MCW2309758.1"/>
    <property type="molecule type" value="Genomic_DNA"/>
</dbReference>